<keyword evidence="5" id="KW-0808">Transferase</keyword>
<dbReference type="InterPro" id="IPR036878">
    <property type="entry name" value="Glu_permease_IIB"/>
</dbReference>
<organism evidence="15 16">
    <name type="scientific">Breznakia pachnodae</name>
    <dbReference type="NCBI Taxonomy" id="265178"/>
    <lineage>
        <taxon>Bacteria</taxon>
        <taxon>Bacillati</taxon>
        <taxon>Bacillota</taxon>
        <taxon>Erysipelotrichia</taxon>
        <taxon>Erysipelotrichales</taxon>
        <taxon>Erysipelotrichaceae</taxon>
        <taxon>Breznakia</taxon>
    </lineage>
</organism>
<gene>
    <name evidence="15" type="ORF">J2S15_000847</name>
</gene>
<feature type="transmembrane region" description="Helical" evidence="12">
    <location>
        <begin position="328"/>
        <end position="348"/>
    </location>
</feature>
<feature type="domain" description="PTS EIIB type-1" evidence="13">
    <location>
        <begin position="8"/>
        <end position="90"/>
    </location>
</feature>
<evidence type="ECO:0000259" key="14">
    <source>
        <dbReference type="PROSITE" id="PS51103"/>
    </source>
</evidence>
<protein>
    <submittedName>
        <fullName evidence="15">PTS system beta-glucosides-specific IIC component</fullName>
    </submittedName>
</protein>
<evidence type="ECO:0000313" key="16">
    <source>
        <dbReference type="Proteomes" id="UP001230220"/>
    </source>
</evidence>
<keyword evidence="7 12" id="KW-0812">Transmembrane</keyword>
<dbReference type="Gene3D" id="3.30.1360.60">
    <property type="entry name" value="Glucose permease domain IIB"/>
    <property type="match status" value="1"/>
</dbReference>
<feature type="transmembrane region" description="Helical" evidence="12">
    <location>
        <begin position="181"/>
        <end position="199"/>
    </location>
</feature>
<comment type="caution">
    <text evidence="15">The sequence shown here is derived from an EMBL/GenBank/DDBJ whole genome shotgun (WGS) entry which is preliminary data.</text>
</comment>
<dbReference type="InterPro" id="IPR018113">
    <property type="entry name" value="PTrfase_EIIB_Cys"/>
</dbReference>
<keyword evidence="3" id="KW-1003">Cell membrane</keyword>
<dbReference type="PROSITE" id="PS51103">
    <property type="entry name" value="PTS_EIIC_TYPE_1"/>
    <property type="match status" value="1"/>
</dbReference>
<feature type="transmembrane region" description="Helical" evidence="12">
    <location>
        <begin position="429"/>
        <end position="453"/>
    </location>
</feature>
<keyword evidence="9 12" id="KW-1133">Transmembrane helix</keyword>
<feature type="transmembrane region" description="Helical" evidence="12">
    <location>
        <begin position="108"/>
        <end position="129"/>
    </location>
</feature>
<feature type="transmembrane region" description="Helical" evidence="12">
    <location>
        <begin position="249"/>
        <end position="270"/>
    </location>
</feature>
<keyword evidence="6" id="KW-0598">Phosphotransferase system</keyword>
<comment type="subcellular location">
    <subcellularLocation>
        <location evidence="1">Cell membrane</location>
        <topology evidence="1">Multi-pass membrane protein</topology>
    </subcellularLocation>
</comment>
<evidence type="ECO:0000259" key="13">
    <source>
        <dbReference type="PROSITE" id="PS51098"/>
    </source>
</evidence>
<evidence type="ECO:0000256" key="3">
    <source>
        <dbReference type="ARBA" id="ARBA00022475"/>
    </source>
</evidence>
<evidence type="ECO:0000256" key="2">
    <source>
        <dbReference type="ARBA" id="ARBA00022448"/>
    </source>
</evidence>
<dbReference type="PROSITE" id="PS51098">
    <property type="entry name" value="PTS_EIIB_TYPE_1"/>
    <property type="match status" value="1"/>
</dbReference>
<evidence type="ECO:0000256" key="4">
    <source>
        <dbReference type="ARBA" id="ARBA00022597"/>
    </source>
</evidence>
<evidence type="ECO:0000256" key="7">
    <source>
        <dbReference type="ARBA" id="ARBA00022692"/>
    </source>
</evidence>
<dbReference type="Proteomes" id="UP001230220">
    <property type="component" value="Unassembled WGS sequence"/>
</dbReference>
<keyword evidence="4" id="KW-0762">Sugar transport</keyword>
<dbReference type="InterPro" id="IPR013013">
    <property type="entry name" value="PTS_EIIC_1"/>
</dbReference>
<feature type="transmembrane region" description="Helical" evidence="12">
    <location>
        <begin position="360"/>
        <end position="379"/>
    </location>
</feature>
<name>A0ABU0DZV9_9FIRM</name>
<evidence type="ECO:0000256" key="9">
    <source>
        <dbReference type="ARBA" id="ARBA00022989"/>
    </source>
</evidence>
<keyword evidence="16" id="KW-1185">Reference proteome</keyword>
<evidence type="ECO:0000256" key="6">
    <source>
        <dbReference type="ARBA" id="ARBA00022683"/>
    </source>
</evidence>
<feature type="domain" description="PTS EIIC type-1" evidence="14">
    <location>
        <begin position="110"/>
        <end position="457"/>
    </location>
</feature>
<dbReference type="InterPro" id="IPR050558">
    <property type="entry name" value="PTS_Sugar-Specific_Components"/>
</dbReference>
<evidence type="ECO:0000256" key="5">
    <source>
        <dbReference type="ARBA" id="ARBA00022679"/>
    </source>
</evidence>
<feature type="active site" description="Phosphocysteine intermediate; for EIIB activity" evidence="11">
    <location>
        <position position="30"/>
    </location>
</feature>
<dbReference type="PROSITE" id="PS01035">
    <property type="entry name" value="PTS_EIIB_TYPE_1_CYS"/>
    <property type="match status" value="1"/>
</dbReference>
<evidence type="ECO:0000256" key="12">
    <source>
        <dbReference type="SAM" id="Phobius"/>
    </source>
</evidence>
<dbReference type="InterPro" id="IPR003352">
    <property type="entry name" value="PTS_EIIC"/>
</dbReference>
<evidence type="ECO:0000256" key="1">
    <source>
        <dbReference type="ARBA" id="ARBA00004651"/>
    </source>
</evidence>
<feature type="transmembrane region" description="Helical" evidence="12">
    <location>
        <begin position="290"/>
        <end position="316"/>
    </location>
</feature>
<dbReference type="Pfam" id="PF00367">
    <property type="entry name" value="PTS_EIIB"/>
    <property type="match status" value="1"/>
</dbReference>
<dbReference type="SUPFAM" id="SSF55604">
    <property type="entry name" value="Glucose permease domain IIB"/>
    <property type="match status" value="1"/>
</dbReference>
<dbReference type="Pfam" id="PF02378">
    <property type="entry name" value="PTS_EIIC"/>
    <property type="match status" value="1"/>
</dbReference>
<keyword evidence="2" id="KW-0813">Transport</keyword>
<keyword evidence="8" id="KW-0418">Kinase</keyword>
<reference evidence="15 16" key="1">
    <citation type="submission" date="2023-07" db="EMBL/GenBank/DDBJ databases">
        <title>Genomic Encyclopedia of Type Strains, Phase IV (KMG-IV): sequencing the most valuable type-strain genomes for metagenomic binning, comparative biology and taxonomic classification.</title>
        <authorList>
            <person name="Goeker M."/>
        </authorList>
    </citation>
    <scope>NUCLEOTIDE SEQUENCE [LARGE SCALE GENOMIC DNA]</scope>
    <source>
        <strain evidence="15 16">DSM 16784</strain>
    </source>
</reference>
<evidence type="ECO:0000256" key="8">
    <source>
        <dbReference type="ARBA" id="ARBA00022777"/>
    </source>
</evidence>
<dbReference type="PANTHER" id="PTHR30175:SF1">
    <property type="entry name" value="PTS SYSTEM ARBUTIN-, CELLOBIOSE-, AND SALICIN-SPECIFIC EIIBC COMPONENT-RELATED"/>
    <property type="match status" value="1"/>
</dbReference>
<evidence type="ECO:0000256" key="11">
    <source>
        <dbReference type="PROSITE-ProRule" id="PRU00421"/>
    </source>
</evidence>
<keyword evidence="10 12" id="KW-0472">Membrane</keyword>
<feature type="transmembrane region" description="Helical" evidence="12">
    <location>
        <begin position="386"/>
        <end position="409"/>
    </location>
</feature>
<feature type="transmembrane region" description="Helical" evidence="12">
    <location>
        <begin position="149"/>
        <end position="169"/>
    </location>
</feature>
<dbReference type="CDD" id="cd00212">
    <property type="entry name" value="PTS_IIB_glc"/>
    <property type="match status" value="1"/>
</dbReference>
<dbReference type="EMBL" id="JAUSUR010000001">
    <property type="protein sequence ID" value="MDQ0360116.1"/>
    <property type="molecule type" value="Genomic_DNA"/>
</dbReference>
<dbReference type="PANTHER" id="PTHR30175">
    <property type="entry name" value="PHOSPHOTRANSFERASE SYSTEM TRANSPORT PROTEIN"/>
    <property type="match status" value="1"/>
</dbReference>
<proteinExistence type="predicted"/>
<sequence>MAKNKDYTQLATEVVAAVGGKENITSVTNCMTRLRFTLKDDSIVDETEVKAVKGVKGVMNKGGQYQVIIGTEVSEVTPFVRKVLGISEEDQPVEKTDDGKKDTVFNRLFKAISGCILPMIGPLIAGGIIKGILVTCTTFGWLSDASGTYQVLYAAADSVMYFLPIIVGFTAGKVFGCNQYVTAAIGAALVYPSLATALSGEAQLTFLGIPLTYVDYTQTLLPILLASYVASWVEKFAKKIVPTMLQLMIVPTIVLIIVVPLSWLAIGPVMNTVSTVLSDTVVGIFNFSPILGGILFGAFWQLMVLLGLHAAFIPVLLNNIFTMGYDPINAILGLTVWALAGVSLGYALKMKDPEKKSIGFGGMASCLCGVTEPTIYSIALPQIKCFAAAWIGGGIAGGILAALGGKMYTFAGDGLFRFPAMINPEGLDISFYGFIACALLAFAVAGAITFVVADRDK</sequence>
<dbReference type="RefSeq" id="WP_307405773.1">
    <property type="nucleotide sequence ID" value="NZ_JAUSUR010000001.1"/>
</dbReference>
<accession>A0ABU0DZV9</accession>
<evidence type="ECO:0000313" key="15">
    <source>
        <dbReference type="EMBL" id="MDQ0360116.1"/>
    </source>
</evidence>
<dbReference type="InterPro" id="IPR001996">
    <property type="entry name" value="PTS_IIB_1"/>
</dbReference>
<evidence type="ECO:0000256" key="10">
    <source>
        <dbReference type="ARBA" id="ARBA00023136"/>
    </source>
</evidence>